<dbReference type="eggNOG" id="COG0443">
    <property type="taxonomic scope" value="Bacteria"/>
</dbReference>
<evidence type="ECO:0000256" key="10">
    <source>
        <dbReference type="ARBA" id="ARBA00030945"/>
    </source>
</evidence>
<keyword evidence="8" id="KW-0143">Chaperone</keyword>
<keyword evidence="4" id="KW-0597">Phosphoprotein</keyword>
<dbReference type="FunFam" id="3.90.640.10:FF:000003">
    <property type="entry name" value="Molecular chaperone DnaK"/>
    <property type="match status" value="1"/>
</dbReference>
<dbReference type="Gene3D" id="3.90.640.10">
    <property type="entry name" value="Actin, Chain A, domain 4"/>
    <property type="match status" value="1"/>
</dbReference>
<reference evidence="14 15" key="1">
    <citation type="journal article" date="2016" name="PLoS ONE">
        <title>Complete Genome Sequence and Comparative Genomics of a Novel Myxobacterium Myxococcus hansupus.</title>
        <authorList>
            <person name="Sharma G."/>
            <person name="Narwani T."/>
            <person name="Subramanian S."/>
        </authorList>
    </citation>
    <scope>NUCLEOTIDE SEQUENCE [LARGE SCALE GENOMIC DNA]</scope>
    <source>
        <strain evidence="15">mixupus</strain>
    </source>
</reference>
<dbReference type="GO" id="GO:0005524">
    <property type="term" value="F:ATP binding"/>
    <property type="evidence" value="ECO:0007669"/>
    <property type="project" value="UniProtKB-KW"/>
</dbReference>
<protein>
    <recommendedName>
        <fullName evidence="2">Chaperone protein DnaK</fullName>
    </recommendedName>
    <alternativeName>
        <fullName evidence="3">Chaperone protein dnaK</fullName>
    </alternativeName>
    <alternativeName>
        <fullName evidence="11">HSP70</fullName>
    </alternativeName>
    <alternativeName>
        <fullName evidence="10">Heat shock 70 kDa protein</fullName>
    </alternativeName>
    <alternativeName>
        <fullName evidence="9">Heat shock protein 70</fullName>
    </alternativeName>
</protein>
<dbReference type="Pfam" id="PF00012">
    <property type="entry name" value="HSP70"/>
    <property type="match status" value="1"/>
</dbReference>
<name>A0A0H4WUG0_9BACT</name>
<sequence>MAEPEPLIGIDLGTTNSIVATVQDGQPVVIKNRTGQGLTPSVLAMAKNGKRLVGGIAKRQAITNPQETVYAAKRLIGRKFSSHEVQDALRSLPYEVVAGQHDDLRIRMGGKDLSVPEISAMILQELKSDAEAHFGRPVSKAVITVPAYFNDAQRQATKDAGRIAGLDVLRIINEPTAAALAYGFGRTVNGRVAVLDLGGGTFDVSVLEISQGVFDVVGTGGDTYLGGEDWDNRIIEWLVFGFAKEHGIDLRKDRMALQRLKDAAEKAKVELSSVKEAALNLPFICTPPGGGAALHLQSTLSREKLDDLTSDLAERVVGITTEVLGEAGVRASELKEVILVGGMSRMPKIVEAVRGYFRREPCKGVHPDEVVALGAAIQAYALVQPEHELLLLDVTPQSLGVAIAGGSVRRLIPKNTTVPTSATEVFATSKDFQRVVKIMVLQGEHDLAHQNELLGEFVLTGLREAPRGQVEIDVTFDINAEGIVSVHAKDRETGLRQSITVTASSGLTEEELQRIMDEQREYLLAARASDELKTRRVELDSLARDVVDALTRARLLPGGGGLAPDVMPRAEQVLEHARAVRAGEDVAALARACELLTGCLTQLKGPAVSGTGR</sequence>
<evidence type="ECO:0000256" key="2">
    <source>
        <dbReference type="ARBA" id="ARBA00014415"/>
    </source>
</evidence>
<dbReference type="PANTHER" id="PTHR19375">
    <property type="entry name" value="HEAT SHOCK PROTEIN 70KDA"/>
    <property type="match status" value="1"/>
</dbReference>
<dbReference type="SUPFAM" id="SSF100920">
    <property type="entry name" value="Heat shock protein 70kD (HSP70), peptide-binding domain"/>
    <property type="match status" value="1"/>
</dbReference>
<proteinExistence type="inferred from homology"/>
<dbReference type="PRINTS" id="PR00301">
    <property type="entry name" value="HEATSHOCK70"/>
</dbReference>
<keyword evidence="6 12" id="KW-0067">ATP-binding</keyword>
<organism evidence="14 15">
    <name type="scientific">Pseudomyxococcus hansupus</name>
    <dbReference type="NCBI Taxonomy" id="1297742"/>
    <lineage>
        <taxon>Bacteria</taxon>
        <taxon>Pseudomonadati</taxon>
        <taxon>Myxococcota</taxon>
        <taxon>Myxococcia</taxon>
        <taxon>Myxococcales</taxon>
        <taxon>Cystobacterineae</taxon>
        <taxon>Myxococcaceae</taxon>
        <taxon>Pseudomyxococcus</taxon>
    </lineage>
</organism>
<dbReference type="PATRIC" id="fig|1297742.4.peg.4035"/>
<comment type="similarity">
    <text evidence="1 12">Belongs to the heat shock protein 70 family.</text>
</comment>
<evidence type="ECO:0000256" key="13">
    <source>
        <dbReference type="SAM" id="Coils"/>
    </source>
</evidence>
<evidence type="ECO:0000256" key="6">
    <source>
        <dbReference type="ARBA" id="ARBA00022840"/>
    </source>
</evidence>
<dbReference type="KEGG" id="mym:A176_003993"/>
<evidence type="ECO:0000256" key="1">
    <source>
        <dbReference type="ARBA" id="ARBA00007381"/>
    </source>
</evidence>
<evidence type="ECO:0000256" key="11">
    <source>
        <dbReference type="ARBA" id="ARBA00033103"/>
    </source>
</evidence>
<dbReference type="InterPro" id="IPR043129">
    <property type="entry name" value="ATPase_NBD"/>
</dbReference>
<dbReference type="Gene3D" id="3.30.420.40">
    <property type="match status" value="2"/>
</dbReference>
<evidence type="ECO:0000256" key="8">
    <source>
        <dbReference type="ARBA" id="ARBA00023186"/>
    </source>
</evidence>
<evidence type="ECO:0000313" key="15">
    <source>
        <dbReference type="Proteomes" id="UP000009026"/>
    </source>
</evidence>
<evidence type="ECO:0000256" key="3">
    <source>
        <dbReference type="ARBA" id="ARBA00017249"/>
    </source>
</evidence>
<dbReference type="InterPro" id="IPR013126">
    <property type="entry name" value="Hsp_70_fam"/>
</dbReference>
<dbReference type="OrthoDB" id="9766019at2"/>
<dbReference type="CDD" id="cd10234">
    <property type="entry name" value="ASKHA_NBD_HSP70_DnaK-like"/>
    <property type="match status" value="1"/>
</dbReference>
<evidence type="ECO:0000256" key="9">
    <source>
        <dbReference type="ARBA" id="ARBA00030019"/>
    </source>
</evidence>
<evidence type="ECO:0000313" key="14">
    <source>
        <dbReference type="EMBL" id="AKQ67081.1"/>
    </source>
</evidence>
<dbReference type="RefSeq" id="WP_002639766.1">
    <property type="nucleotide sequence ID" value="NZ_CP012109.1"/>
</dbReference>
<dbReference type="PROSITE" id="PS00297">
    <property type="entry name" value="HSP70_1"/>
    <property type="match status" value="1"/>
</dbReference>
<gene>
    <name evidence="14" type="ORF">A176_003993</name>
</gene>
<dbReference type="EMBL" id="CP012109">
    <property type="protein sequence ID" value="AKQ67081.1"/>
    <property type="molecule type" value="Genomic_DNA"/>
</dbReference>
<evidence type="ECO:0000256" key="4">
    <source>
        <dbReference type="ARBA" id="ARBA00022553"/>
    </source>
</evidence>
<dbReference type="FunFam" id="3.30.420.40:FF:000004">
    <property type="entry name" value="Molecular chaperone DnaK"/>
    <property type="match status" value="1"/>
</dbReference>
<keyword evidence="13" id="KW-0175">Coiled coil</keyword>
<dbReference type="InterPro" id="IPR018181">
    <property type="entry name" value="Heat_shock_70_CS"/>
</dbReference>
<dbReference type="STRING" id="1297742.A176_003993"/>
<dbReference type="Proteomes" id="UP000009026">
    <property type="component" value="Chromosome"/>
</dbReference>
<accession>A0A0H4WUG0</accession>
<dbReference type="PROSITE" id="PS01036">
    <property type="entry name" value="HSP70_3"/>
    <property type="match status" value="1"/>
</dbReference>
<feature type="coiled-coil region" evidence="13">
    <location>
        <begin position="250"/>
        <end position="277"/>
    </location>
</feature>
<keyword evidence="5 12" id="KW-0547">Nucleotide-binding</keyword>
<evidence type="ECO:0000256" key="5">
    <source>
        <dbReference type="ARBA" id="ARBA00022741"/>
    </source>
</evidence>
<dbReference type="NCBIfam" id="NF001413">
    <property type="entry name" value="PRK00290.1"/>
    <property type="match status" value="1"/>
</dbReference>
<dbReference type="PROSITE" id="PS00329">
    <property type="entry name" value="HSP70_2"/>
    <property type="match status" value="1"/>
</dbReference>
<evidence type="ECO:0000256" key="12">
    <source>
        <dbReference type="RuleBase" id="RU003322"/>
    </source>
</evidence>
<dbReference type="Gene3D" id="2.60.34.10">
    <property type="entry name" value="Substrate Binding Domain Of DNAk, Chain A, domain 1"/>
    <property type="match status" value="1"/>
</dbReference>
<dbReference type="SUPFAM" id="SSF53067">
    <property type="entry name" value="Actin-like ATPase domain"/>
    <property type="match status" value="2"/>
</dbReference>
<dbReference type="InterPro" id="IPR029047">
    <property type="entry name" value="HSP70_peptide-bd_sf"/>
</dbReference>
<dbReference type="GO" id="GO:0140662">
    <property type="term" value="F:ATP-dependent protein folding chaperone"/>
    <property type="evidence" value="ECO:0007669"/>
    <property type="project" value="InterPro"/>
</dbReference>
<evidence type="ECO:0000256" key="7">
    <source>
        <dbReference type="ARBA" id="ARBA00023016"/>
    </source>
</evidence>
<keyword evidence="7" id="KW-0346">Stress response</keyword>
<keyword evidence="15" id="KW-1185">Reference proteome</keyword>
<dbReference type="AlphaFoldDB" id="A0A0H4WUG0"/>